<sequence>MNGRSMKRLLTLRHIARAGSNPYGMTAVLTAVIVVTAVAVVPGTARGGPGTDGGTGSGAQGGMRRVTLVTGDQVIMGVARDGTRSVRIRHAEGREKVRFLTRRTAGGGLLVVPSDALPLLGHGRLDERLFDVDLQTRWRYDDAHRTHISVIAERSANGRAARVAAAHRVTALPVLGVDAMRIDKRDAGAAWTSLTRDAHSGGLGGGVARLWLDGKRRASLDKSVPQIGAPAAWRKGLTGKGTTVAVLDTGYAAAHPDLASVVTKSRGFTNGGPDDVRDTHGHGTHVASTIAGSGKASRGRYRGVAPDARLAVGKVLGDAGFGQDSWIMAGMEWAATTAGAKVVNLSLGGTDGPGVDPMERAVDTLSEQTGALFVIAAGNEGELGDRTVSSPGSADTALTVGAVDGKNALAAFSSRGPRVGDGALKPDITGPGVTITAAKAKTGGPSYVVMSGTSMASPHVAGAAAILAQRHPRWSGQRLKSALMNSAQPSAAGSPFAQGTGRVDIARAVTQEVTADTGSVSAYLRWPDHAPVTHTVTYTNAGTAPVTLKLTATGERLGGGAAPKDMFTVGKPEVTVPAGGTAQVPLRISAERGVATGTYSGLLTATGKDVSLRTAVAAEVEPQSYNLRLRALGRDGAPVPTTVFLGHRTRDRTEVVHLADGKGTVRLPAGDWNAFAAIETPGADAACRPMTLAAVPVRLGAAKEVVLDSRKARRLRTVLDEPSAAQVSTNVGLHYRRGPAEMAVSVIGACPDTSHYVLPTRLRGLTFYNHGTWQRRGWTVDGPSPYRYDLVDWRTGGVPADPVLRVRTADLAKVTTTYRAQNADAHGAVTAGPLVRHRDHGESVSADVTMKVPAQVVHYLTPDERVSWSRGLWLGDRDGATPGHYIDRPPRPVTKGASLDEMGAAAFGPRLFPRTAQRRGDVIAYAPRGLLADAGGVDDGADANMIGKVRLGSGGSALARSDTLGSLSARVPATAATYTLEVSGERTVPYSTLSTAVHAAWTFRSAPGPGTQALPLQVVRLAPIGLDDANRAMGGGVTQIPLTVERNPGSAPATVETLTAKASFDDGRTWHSLPVRRDGRGWTTTVHDPDSGFVSLRTKAVDTQGNTAVQTIARAYAIA</sequence>
<dbReference type="InterPro" id="IPR022398">
    <property type="entry name" value="Peptidase_S8_His-AS"/>
</dbReference>
<evidence type="ECO:0000256" key="6">
    <source>
        <dbReference type="PROSITE-ProRule" id="PRU01240"/>
    </source>
</evidence>
<dbReference type="PANTHER" id="PTHR43806:SF11">
    <property type="entry name" value="CEREVISIN-RELATED"/>
    <property type="match status" value="1"/>
</dbReference>
<protein>
    <submittedName>
        <fullName evidence="8">Subtilase family protein</fullName>
    </submittedName>
</protein>
<evidence type="ECO:0000313" key="9">
    <source>
        <dbReference type="Proteomes" id="UP000256661"/>
    </source>
</evidence>
<dbReference type="InterPro" id="IPR050131">
    <property type="entry name" value="Peptidase_S8_subtilisin-like"/>
</dbReference>
<keyword evidence="4 6" id="KW-0720">Serine protease</keyword>
<dbReference type="Gene3D" id="3.40.50.200">
    <property type="entry name" value="Peptidase S8/S53 domain"/>
    <property type="match status" value="1"/>
</dbReference>
<name>A0A3D9SPG8_9ACTN</name>
<dbReference type="InterPro" id="IPR036852">
    <property type="entry name" value="Peptidase_S8/S53_dom_sf"/>
</dbReference>
<evidence type="ECO:0000256" key="3">
    <source>
        <dbReference type="ARBA" id="ARBA00022801"/>
    </source>
</evidence>
<comment type="similarity">
    <text evidence="1 6">Belongs to the peptidase S8 family.</text>
</comment>
<dbReference type="PROSITE" id="PS00137">
    <property type="entry name" value="SUBTILASE_HIS"/>
    <property type="match status" value="1"/>
</dbReference>
<dbReference type="GO" id="GO:0004252">
    <property type="term" value="F:serine-type endopeptidase activity"/>
    <property type="evidence" value="ECO:0007669"/>
    <property type="project" value="UniProtKB-UniRule"/>
</dbReference>
<keyword evidence="3 6" id="KW-0378">Hydrolase</keyword>
<keyword evidence="2 6" id="KW-0645">Protease</keyword>
<evidence type="ECO:0000256" key="1">
    <source>
        <dbReference type="ARBA" id="ARBA00011073"/>
    </source>
</evidence>
<dbReference type="EMBL" id="QTTT01000001">
    <property type="protein sequence ID" value="REE97829.1"/>
    <property type="molecule type" value="Genomic_DNA"/>
</dbReference>
<feature type="domain" description="Peptidase S8/S53" evidence="7">
    <location>
        <begin position="239"/>
        <end position="501"/>
    </location>
</feature>
<proteinExistence type="inferred from homology"/>
<dbReference type="GO" id="GO:0006508">
    <property type="term" value="P:proteolysis"/>
    <property type="evidence" value="ECO:0007669"/>
    <property type="project" value="UniProtKB-KW"/>
</dbReference>
<evidence type="ECO:0000256" key="4">
    <source>
        <dbReference type="ARBA" id="ARBA00022825"/>
    </source>
</evidence>
<dbReference type="PRINTS" id="PR00723">
    <property type="entry name" value="SUBTILISIN"/>
</dbReference>
<dbReference type="PANTHER" id="PTHR43806">
    <property type="entry name" value="PEPTIDASE S8"/>
    <property type="match status" value="1"/>
</dbReference>
<feature type="active site" description="Charge relay system" evidence="5 6">
    <location>
        <position position="248"/>
    </location>
</feature>
<evidence type="ECO:0000313" key="8">
    <source>
        <dbReference type="EMBL" id="REE97829.1"/>
    </source>
</evidence>
<keyword evidence="9" id="KW-1185">Reference proteome</keyword>
<accession>A0A3D9SPG8</accession>
<dbReference type="PROSITE" id="PS51892">
    <property type="entry name" value="SUBTILASE"/>
    <property type="match status" value="1"/>
</dbReference>
<dbReference type="Pfam" id="PF00082">
    <property type="entry name" value="Peptidase_S8"/>
    <property type="match status" value="1"/>
</dbReference>
<dbReference type="PROSITE" id="PS00138">
    <property type="entry name" value="SUBTILASE_SER"/>
    <property type="match status" value="1"/>
</dbReference>
<dbReference type="InterPro" id="IPR015500">
    <property type="entry name" value="Peptidase_S8_subtilisin-rel"/>
</dbReference>
<dbReference type="AlphaFoldDB" id="A0A3D9SPG8"/>
<dbReference type="InterPro" id="IPR023828">
    <property type="entry name" value="Peptidase_S8_Ser-AS"/>
</dbReference>
<feature type="active site" description="Charge relay system" evidence="5 6">
    <location>
        <position position="454"/>
    </location>
</feature>
<evidence type="ECO:0000256" key="5">
    <source>
        <dbReference type="PIRSR" id="PIRSR615500-1"/>
    </source>
</evidence>
<evidence type="ECO:0000256" key="2">
    <source>
        <dbReference type="ARBA" id="ARBA00022670"/>
    </source>
</evidence>
<comment type="caution">
    <text evidence="8">The sequence shown here is derived from an EMBL/GenBank/DDBJ whole genome shotgun (WGS) entry which is preliminary data.</text>
</comment>
<gene>
    <name evidence="8" type="ORF">DFJ69_3304</name>
</gene>
<evidence type="ECO:0000259" key="7">
    <source>
        <dbReference type="Pfam" id="PF00082"/>
    </source>
</evidence>
<feature type="active site" description="Charge relay system" evidence="5 6">
    <location>
        <position position="282"/>
    </location>
</feature>
<dbReference type="Proteomes" id="UP000256661">
    <property type="component" value="Unassembled WGS sequence"/>
</dbReference>
<reference evidence="8 9" key="1">
    <citation type="submission" date="2018-08" db="EMBL/GenBank/DDBJ databases">
        <title>Sequencing the genomes of 1000 actinobacteria strains.</title>
        <authorList>
            <person name="Klenk H.-P."/>
        </authorList>
    </citation>
    <scope>NUCLEOTIDE SEQUENCE [LARGE SCALE GENOMIC DNA]</scope>
    <source>
        <strain evidence="8 9">DSM 43927</strain>
    </source>
</reference>
<organism evidence="8 9">
    <name type="scientific">Thermomonospora umbrina</name>
    <dbReference type="NCBI Taxonomy" id="111806"/>
    <lineage>
        <taxon>Bacteria</taxon>
        <taxon>Bacillati</taxon>
        <taxon>Actinomycetota</taxon>
        <taxon>Actinomycetes</taxon>
        <taxon>Streptosporangiales</taxon>
        <taxon>Thermomonosporaceae</taxon>
        <taxon>Thermomonospora</taxon>
    </lineage>
</organism>
<dbReference type="InterPro" id="IPR000209">
    <property type="entry name" value="Peptidase_S8/S53_dom"/>
</dbReference>
<dbReference type="SUPFAM" id="SSF52743">
    <property type="entry name" value="Subtilisin-like"/>
    <property type="match status" value="1"/>
</dbReference>